<dbReference type="AlphaFoldDB" id="A0A518D774"/>
<proteinExistence type="predicted"/>
<feature type="domain" description="Putative restriction endonuclease" evidence="1">
    <location>
        <begin position="16"/>
        <end position="180"/>
    </location>
</feature>
<dbReference type="InterPro" id="IPR011335">
    <property type="entry name" value="Restrct_endonuc-II-like"/>
</dbReference>
<dbReference type="RefSeq" id="WP_145281300.1">
    <property type="nucleotide sequence ID" value="NZ_CP036291.1"/>
</dbReference>
<dbReference type="CDD" id="cd06260">
    <property type="entry name" value="DUF820-like"/>
    <property type="match status" value="1"/>
</dbReference>
<accession>A0A518D774</accession>
<sequence>MSTDAATRLVTADELAEISSAGQRCELIRGEVVYMSPAFSTHGRVAMRLGTRLSYFIEGQGLGTTFAAETGFLIGRDPDTVRAPDAAFVSTELLERVGPAEKFFPAAPTLAVEVASPNDSAKEVDAKARMWIAAGSEQAWVALPSRKTVTIYDKSGGVRILGENETLDGGDMLPGFELSVSEVFSGIV</sequence>
<protein>
    <recommendedName>
        <fullName evidence="1">Putative restriction endonuclease domain-containing protein</fullName>
    </recommendedName>
</protein>
<reference evidence="2 3" key="1">
    <citation type="submission" date="2019-02" db="EMBL/GenBank/DDBJ databases">
        <title>Deep-cultivation of Planctomycetes and their phenomic and genomic characterization uncovers novel biology.</title>
        <authorList>
            <person name="Wiegand S."/>
            <person name="Jogler M."/>
            <person name="Boedeker C."/>
            <person name="Pinto D."/>
            <person name="Vollmers J."/>
            <person name="Rivas-Marin E."/>
            <person name="Kohn T."/>
            <person name="Peeters S.H."/>
            <person name="Heuer A."/>
            <person name="Rast P."/>
            <person name="Oberbeckmann S."/>
            <person name="Bunk B."/>
            <person name="Jeske O."/>
            <person name="Meyerdierks A."/>
            <person name="Storesund J.E."/>
            <person name="Kallscheuer N."/>
            <person name="Luecker S."/>
            <person name="Lage O.M."/>
            <person name="Pohl T."/>
            <person name="Merkel B.J."/>
            <person name="Hornburger P."/>
            <person name="Mueller R.-W."/>
            <person name="Bruemmer F."/>
            <person name="Labrenz M."/>
            <person name="Spormann A.M."/>
            <person name="Op den Camp H."/>
            <person name="Overmann J."/>
            <person name="Amann R."/>
            <person name="Jetten M.S.M."/>
            <person name="Mascher T."/>
            <person name="Medema M.H."/>
            <person name="Devos D.P."/>
            <person name="Kaster A.-K."/>
            <person name="Ovreas L."/>
            <person name="Rohde M."/>
            <person name="Galperin M.Y."/>
            <person name="Jogler C."/>
        </authorList>
    </citation>
    <scope>NUCLEOTIDE SEQUENCE [LARGE SCALE GENOMIC DNA]</scope>
    <source>
        <strain evidence="2 3">Pla175</strain>
    </source>
</reference>
<evidence type="ECO:0000313" key="3">
    <source>
        <dbReference type="Proteomes" id="UP000317429"/>
    </source>
</evidence>
<dbReference type="InterPro" id="IPR008538">
    <property type="entry name" value="Uma2"/>
</dbReference>
<dbReference type="PANTHER" id="PTHR34107:SF4">
    <property type="entry name" value="SLL1222 PROTEIN"/>
    <property type="match status" value="1"/>
</dbReference>
<evidence type="ECO:0000313" key="2">
    <source>
        <dbReference type="EMBL" id="QDU87332.1"/>
    </source>
</evidence>
<evidence type="ECO:0000259" key="1">
    <source>
        <dbReference type="Pfam" id="PF05685"/>
    </source>
</evidence>
<dbReference type="Proteomes" id="UP000317429">
    <property type="component" value="Chromosome"/>
</dbReference>
<organism evidence="2 3">
    <name type="scientific">Pirellulimonas nuda</name>
    <dbReference type="NCBI Taxonomy" id="2528009"/>
    <lineage>
        <taxon>Bacteria</taxon>
        <taxon>Pseudomonadati</taxon>
        <taxon>Planctomycetota</taxon>
        <taxon>Planctomycetia</taxon>
        <taxon>Pirellulales</taxon>
        <taxon>Lacipirellulaceae</taxon>
        <taxon>Pirellulimonas</taxon>
    </lineage>
</organism>
<dbReference type="Pfam" id="PF05685">
    <property type="entry name" value="Uma2"/>
    <property type="match status" value="1"/>
</dbReference>
<dbReference type="EMBL" id="CP036291">
    <property type="protein sequence ID" value="QDU87332.1"/>
    <property type="molecule type" value="Genomic_DNA"/>
</dbReference>
<dbReference type="OrthoDB" id="274259at2"/>
<dbReference type="KEGG" id="pnd:Pla175_06910"/>
<name>A0A518D774_9BACT</name>
<dbReference type="Gene3D" id="3.90.1570.10">
    <property type="entry name" value="tt1808, chain A"/>
    <property type="match status" value="1"/>
</dbReference>
<dbReference type="PANTHER" id="PTHR34107">
    <property type="entry name" value="SLL0198 PROTEIN-RELATED"/>
    <property type="match status" value="1"/>
</dbReference>
<keyword evidence="3" id="KW-1185">Reference proteome</keyword>
<dbReference type="SUPFAM" id="SSF52980">
    <property type="entry name" value="Restriction endonuclease-like"/>
    <property type="match status" value="1"/>
</dbReference>
<gene>
    <name evidence="2" type="ORF">Pla175_06910</name>
</gene>
<dbReference type="InterPro" id="IPR012296">
    <property type="entry name" value="Nuclease_put_TT1808"/>
</dbReference>